<dbReference type="InterPro" id="IPR047324">
    <property type="entry name" value="LbH_gamma_CA-like"/>
</dbReference>
<organism evidence="1 2">
    <name type="scientific">Halogeometricum borinquense</name>
    <dbReference type="NCBI Taxonomy" id="60847"/>
    <lineage>
        <taxon>Archaea</taxon>
        <taxon>Methanobacteriati</taxon>
        <taxon>Methanobacteriota</taxon>
        <taxon>Stenosarchaea group</taxon>
        <taxon>Halobacteria</taxon>
        <taxon>Halobacteriales</taxon>
        <taxon>Haloferacaceae</taxon>
        <taxon>Halogeometricum</taxon>
    </lineage>
</organism>
<accession>A0A6C0UJH2</accession>
<dbReference type="PANTHER" id="PTHR13061:SF29">
    <property type="entry name" value="GAMMA CARBONIC ANHYDRASE-LIKE 1, MITOCHONDRIAL-RELATED"/>
    <property type="match status" value="1"/>
</dbReference>
<proteinExistence type="predicted"/>
<dbReference type="CDD" id="cd04645">
    <property type="entry name" value="LbH_gamma_CA_like"/>
    <property type="match status" value="1"/>
</dbReference>
<dbReference type="EMBL" id="CP048739">
    <property type="protein sequence ID" value="QIB75642.1"/>
    <property type="molecule type" value="Genomic_DNA"/>
</dbReference>
<protein>
    <submittedName>
        <fullName evidence="1">Gamma carbonic anhydrase family protein</fullName>
    </submittedName>
</protein>
<evidence type="ECO:0000313" key="1">
    <source>
        <dbReference type="EMBL" id="QIB75642.1"/>
    </source>
</evidence>
<dbReference type="InterPro" id="IPR011004">
    <property type="entry name" value="Trimer_LpxA-like_sf"/>
</dbReference>
<dbReference type="InterPro" id="IPR050484">
    <property type="entry name" value="Transf_Hexapept/Carb_Anhydrase"/>
</dbReference>
<reference evidence="1 2" key="1">
    <citation type="submission" date="2020-02" db="EMBL/GenBank/DDBJ databases">
        <title>Whole genome sequence of Halogeometricum borinquense strain wsp4.</title>
        <authorList>
            <person name="Verma D.K."/>
            <person name="Gopal K."/>
            <person name="Prasad E.S."/>
        </authorList>
    </citation>
    <scope>NUCLEOTIDE SEQUENCE [LARGE SCALE GENOMIC DNA]</scope>
    <source>
        <strain evidence="2">wsp4</strain>
    </source>
</reference>
<dbReference type="RefSeq" id="WP_163487398.1">
    <property type="nucleotide sequence ID" value="NZ_CP048739.1"/>
</dbReference>
<dbReference type="AlphaFoldDB" id="A0A6C0UJH2"/>
<dbReference type="Proteomes" id="UP000465846">
    <property type="component" value="Chromosome"/>
</dbReference>
<dbReference type="SUPFAM" id="SSF51161">
    <property type="entry name" value="Trimeric LpxA-like enzymes"/>
    <property type="match status" value="1"/>
</dbReference>
<evidence type="ECO:0000313" key="2">
    <source>
        <dbReference type="Proteomes" id="UP000465846"/>
    </source>
</evidence>
<gene>
    <name evidence="1" type="ORF">G3I44_15910</name>
</gene>
<name>A0A6C0UJH2_9EURY</name>
<dbReference type="InterPro" id="IPR001451">
    <property type="entry name" value="Hexapep"/>
</dbReference>
<dbReference type="Gene3D" id="2.160.10.10">
    <property type="entry name" value="Hexapeptide repeat proteins"/>
    <property type="match status" value="1"/>
</dbReference>
<dbReference type="PANTHER" id="PTHR13061">
    <property type="entry name" value="DYNACTIN SUBUNIT P25"/>
    <property type="match status" value="1"/>
</dbReference>
<sequence length="172" mass="18212">MNDPRIYEFEGDTPTIDADARVSQMSTLIGDVRVAANASVWPGVVLRGDIGPVRIGAESHVADNAVLHASTIGNRVMVGHGSVLNEAVVEDSTLIGFNATINTDVTVGERSIVAAGCVVPEGRDIPPESFVRGVPAVVTPLSEAGIDIEELLSKYSATEYTELAERHAELFE</sequence>
<dbReference type="GeneID" id="44080917"/>
<dbReference type="Pfam" id="PF00132">
    <property type="entry name" value="Hexapep"/>
    <property type="match status" value="1"/>
</dbReference>